<dbReference type="PANTHER" id="PTHR12606:SF141">
    <property type="entry name" value="GH15225P-RELATED"/>
    <property type="match status" value="1"/>
</dbReference>
<evidence type="ECO:0000259" key="7">
    <source>
        <dbReference type="PROSITE" id="PS50600"/>
    </source>
</evidence>
<comment type="similarity">
    <text evidence="1">Belongs to the peptidase C48 family.</text>
</comment>
<dbReference type="PANTHER" id="PTHR12606">
    <property type="entry name" value="SENTRIN/SUMO-SPECIFIC PROTEASE"/>
    <property type="match status" value="1"/>
</dbReference>
<dbReference type="AlphaFoldDB" id="A0AAD4XBP9"/>
<accession>A0AAD4XBP9</accession>
<sequence>MTGVDKPKRLRGIHPQGMPGVLVVWAVRVFPKLFEKCGKEIYINGWLPYILTVFCTNALTHVNVGSALEPEDSVVQISEDILWPEPHFGQLLIPGVVEGSLSDKVVMEEVSPIVQQPHVSHGYVRMKDAVKEGNGTEEQASDAAFNTWSDSDMKVDGLEEQARDAAVNPRSDGDIWKDRMDQLFSLVVGLKSESLGKLEELSCQVVDLTNTCTELNEKVSFLKEEVSVLKSRTFRPPYMGNCNGEGLPDGASWNPINIVKEVGKESGGDLYGKPILDVGKEAVDNDEAETRRYNILGDDDAYAHDDVELLSTPLLYNTPNKKDEEADNNSKSPGGKKKNHDEAEASGCADENALPKVGRVRKLSKALQPPFTTGENSKKARVVPGKKVTFAEDGGVQKKKGRKKDNESRLLQKIQIGLRVTEKDVQDVNDYINKGVDYKADDPFATCNQFKTLLDKKGWLGDEHINSMLLLMRRGTLCADGKCTTIDARFQPCLIMDDEFKSANRYPPGHWPEGGKPWADVYVIYGVVHVKTTRYDHWVAICIKFKEERVIIYDSLRPRQTPQSDGVYKEIIQIRDYLTQLYKQGHMWKAVFHEEPLPPQQEDGCSCGVYALKFVEYLIRGVPLSCIKKEYLHRYRCEIAIQLFKRNPYSFHAIRSYRQ</sequence>
<evidence type="ECO:0000256" key="5">
    <source>
        <dbReference type="SAM" id="Coils"/>
    </source>
</evidence>
<keyword evidence="9" id="KW-1185">Reference proteome</keyword>
<evidence type="ECO:0000256" key="1">
    <source>
        <dbReference type="ARBA" id="ARBA00005234"/>
    </source>
</evidence>
<keyword evidence="5" id="KW-0175">Coiled coil</keyword>
<dbReference type="PROSITE" id="PS50600">
    <property type="entry name" value="ULP_PROTEASE"/>
    <property type="match status" value="1"/>
</dbReference>
<dbReference type="InterPro" id="IPR038765">
    <property type="entry name" value="Papain-like_cys_pep_sf"/>
</dbReference>
<keyword evidence="3" id="KW-0378">Hydrolase</keyword>
<evidence type="ECO:0000256" key="6">
    <source>
        <dbReference type="SAM" id="MobiDB-lite"/>
    </source>
</evidence>
<comment type="caution">
    <text evidence="8">The sequence shown here is derived from an EMBL/GenBank/DDBJ whole genome shotgun (WGS) entry which is preliminary data.</text>
</comment>
<dbReference type="GO" id="GO:0008234">
    <property type="term" value="F:cysteine-type peptidase activity"/>
    <property type="evidence" value="ECO:0007669"/>
    <property type="project" value="UniProtKB-KW"/>
</dbReference>
<dbReference type="Gene3D" id="3.40.395.10">
    <property type="entry name" value="Adenoviral Proteinase, Chain A"/>
    <property type="match status" value="1"/>
</dbReference>
<proteinExistence type="inferred from homology"/>
<feature type="domain" description="Ubiquitin-like protease family profile" evidence="7">
    <location>
        <begin position="418"/>
        <end position="618"/>
    </location>
</feature>
<evidence type="ECO:0000256" key="2">
    <source>
        <dbReference type="ARBA" id="ARBA00022670"/>
    </source>
</evidence>
<keyword evidence="4" id="KW-0788">Thiol protease</keyword>
<feature type="region of interest" description="Disordered" evidence="6">
    <location>
        <begin position="314"/>
        <end position="354"/>
    </location>
</feature>
<evidence type="ECO:0000313" key="8">
    <source>
        <dbReference type="EMBL" id="KAI3891233.1"/>
    </source>
</evidence>
<evidence type="ECO:0000256" key="4">
    <source>
        <dbReference type="ARBA" id="ARBA00022807"/>
    </source>
</evidence>
<dbReference type="GO" id="GO:0006508">
    <property type="term" value="P:proteolysis"/>
    <property type="evidence" value="ECO:0007669"/>
    <property type="project" value="UniProtKB-KW"/>
</dbReference>
<dbReference type="Proteomes" id="UP001202328">
    <property type="component" value="Unassembled WGS sequence"/>
</dbReference>
<dbReference type="Pfam" id="PF02902">
    <property type="entry name" value="Peptidase_C48"/>
    <property type="match status" value="1"/>
</dbReference>
<evidence type="ECO:0000313" key="9">
    <source>
        <dbReference type="Proteomes" id="UP001202328"/>
    </source>
</evidence>
<keyword evidence="2" id="KW-0645">Protease</keyword>
<dbReference type="EMBL" id="JAJJMB010012081">
    <property type="protein sequence ID" value="KAI3891233.1"/>
    <property type="molecule type" value="Genomic_DNA"/>
</dbReference>
<dbReference type="SUPFAM" id="SSF54001">
    <property type="entry name" value="Cysteine proteinases"/>
    <property type="match status" value="1"/>
</dbReference>
<evidence type="ECO:0000256" key="3">
    <source>
        <dbReference type="ARBA" id="ARBA00022801"/>
    </source>
</evidence>
<reference evidence="8" key="1">
    <citation type="submission" date="2022-04" db="EMBL/GenBank/DDBJ databases">
        <title>A functionally conserved STORR gene fusion in Papaver species that diverged 16.8 million years ago.</title>
        <authorList>
            <person name="Catania T."/>
        </authorList>
    </citation>
    <scope>NUCLEOTIDE SEQUENCE</scope>
    <source>
        <strain evidence="8">S-188037</strain>
    </source>
</reference>
<name>A0AAD4XBP9_9MAGN</name>
<feature type="coiled-coil region" evidence="5">
    <location>
        <begin position="198"/>
        <end position="232"/>
    </location>
</feature>
<dbReference type="InterPro" id="IPR003653">
    <property type="entry name" value="Peptidase_C48_C"/>
</dbReference>
<gene>
    <name evidence="8" type="ORF">MKW98_007538</name>
</gene>
<protein>
    <recommendedName>
        <fullName evidence="7">Ubiquitin-like protease family profile domain-containing protein</fullName>
    </recommendedName>
</protein>
<feature type="non-terminal residue" evidence="8">
    <location>
        <position position="659"/>
    </location>
</feature>
<organism evidence="8 9">
    <name type="scientific">Papaver atlanticum</name>
    <dbReference type="NCBI Taxonomy" id="357466"/>
    <lineage>
        <taxon>Eukaryota</taxon>
        <taxon>Viridiplantae</taxon>
        <taxon>Streptophyta</taxon>
        <taxon>Embryophyta</taxon>
        <taxon>Tracheophyta</taxon>
        <taxon>Spermatophyta</taxon>
        <taxon>Magnoliopsida</taxon>
        <taxon>Ranunculales</taxon>
        <taxon>Papaveraceae</taxon>
        <taxon>Papaveroideae</taxon>
        <taxon>Papaver</taxon>
    </lineage>
</organism>